<evidence type="ECO:0000256" key="1">
    <source>
        <dbReference type="SAM" id="MobiDB-lite"/>
    </source>
</evidence>
<feature type="transmembrane region" description="Helical" evidence="2">
    <location>
        <begin position="371"/>
        <end position="391"/>
    </location>
</feature>
<keyword evidence="2" id="KW-1133">Transmembrane helix</keyword>
<comment type="caution">
    <text evidence="3">The sequence shown here is derived from an EMBL/GenBank/DDBJ whole genome shotgun (WGS) entry which is preliminary data.</text>
</comment>
<evidence type="ECO:0000313" key="4">
    <source>
        <dbReference type="Proteomes" id="UP000664835"/>
    </source>
</evidence>
<keyword evidence="4" id="KW-1185">Reference proteome</keyword>
<feature type="transmembrane region" description="Helical" evidence="2">
    <location>
        <begin position="21"/>
        <end position="47"/>
    </location>
</feature>
<dbReference type="InterPro" id="IPR005625">
    <property type="entry name" value="PepSY-ass_TM"/>
</dbReference>
<dbReference type="PANTHER" id="PTHR34219:SF4">
    <property type="entry name" value="PEPSY DOMAIN-CONTAINING PROTEIN"/>
    <property type="match status" value="1"/>
</dbReference>
<keyword evidence="2" id="KW-0812">Transmembrane</keyword>
<evidence type="ECO:0000313" key="3">
    <source>
        <dbReference type="EMBL" id="MBO1927326.1"/>
    </source>
</evidence>
<dbReference type="RefSeq" id="WP_208149197.1">
    <property type="nucleotide sequence ID" value="NZ_JAGETV010000009.1"/>
</dbReference>
<dbReference type="EMBL" id="JAGETV010000009">
    <property type="protein sequence ID" value="MBO1927326.1"/>
    <property type="molecule type" value="Genomic_DNA"/>
</dbReference>
<organism evidence="3 4">
    <name type="scientific">Thiomicrorhabdus marina</name>
    <dbReference type="NCBI Taxonomy" id="2818442"/>
    <lineage>
        <taxon>Bacteria</taxon>
        <taxon>Pseudomonadati</taxon>
        <taxon>Pseudomonadota</taxon>
        <taxon>Gammaproteobacteria</taxon>
        <taxon>Thiotrichales</taxon>
        <taxon>Piscirickettsiaceae</taxon>
        <taxon>Thiomicrorhabdus</taxon>
    </lineage>
</organism>
<proteinExistence type="predicted"/>
<protein>
    <submittedName>
        <fullName evidence="3">PepSY domain-containing protein</fullName>
    </submittedName>
</protein>
<feature type="transmembrane region" description="Helical" evidence="2">
    <location>
        <begin position="472"/>
        <end position="492"/>
    </location>
</feature>
<dbReference type="Pfam" id="PF03929">
    <property type="entry name" value="PepSY_TM"/>
    <property type="match status" value="1"/>
</dbReference>
<gene>
    <name evidence="3" type="ORF">J3998_07015</name>
</gene>
<dbReference type="Proteomes" id="UP000664835">
    <property type="component" value="Unassembled WGS sequence"/>
</dbReference>
<feature type="region of interest" description="Disordered" evidence="1">
    <location>
        <begin position="547"/>
        <end position="569"/>
    </location>
</feature>
<accession>A0ABS3Q4R3</accession>
<name>A0ABS3Q4R3_9GAMM</name>
<sequence>MSQQAKTQKTYTLNELRQSMTWLHTWSGLVLGWLLFFVFLTGTLGYFDTEIDRWMKPELPPAQTLDKSAELRQQFSYQRSLQGIEDYGRVYAAGARCWKIAFPLDRNEPYTRMFYRAADMSVPTVKDPRAWVMFDPVTGKPLEHRDTEGGQELYKMHWKLQYMSKTTGEWIVGVATLFMFVALISGIIIHKRFFKDMFLFNRNKKNRSWLEAHKLVSVIALPFHLMITYTGLVFLVVVYMPLMIDGFYDSKREFRAEVYDSVGKPRPARKDAELAPLVPMLQQAEAILAEKAPNSPISRACVRNIGDQNARVTFYTSEAHSPAHEQHSVVFNGVTGELITYEPAERSAGKDFFDTMLGLHEGLFAGTGLRWLYFFSGLLGTAMIATGLILWSRKQHKKLAARAQNHRGLWWVDRMNVATVVGLPIAIGGYFLANRLLPIQMADRAEWEVHLLFITWLLMLVHALLRSQNKVWFEQFVVAASLFISLPIISAITTERGLVTSVIHGDWVFAGFDLTLLVVGALFAWAAHWRWQNRAPYTIDDAAPAKSQSTSKAKAKPCSSVHAAAKVRG</sequence>
<feature type="transmembrane region" description="Helical" evidence="2">
    <location>
        <begin position="507"/>
        <end position="527"/>
    </location>
</feature>
<evidence type="ECO:0000256" key="2">
    <source>
        <dbReference type="SAM" id="Phobius"/>
    </source>
</evidence>
<feature type="transmembrane region" description="Helical" evidence="2">
    <location>
        <begin position="445"/>
        <end position="465"/>
    </location>
</feature>
<keyword evidence="2" id="KW-0472">Membrane</keyword>
<feature type="transmembrane region" description="Helical" evidence="2">
    <location>
        <begin position="411"/>
        <end position="433"/>
    </location>
</feature>
<feature type="transmembrane region" description="Helical" evidence="2">
    <location>
        <begin position="170"/>
        <end position="194"/>
    </location>
</feature>
<feature type="transmembrane region" description="Helical" evidence="2">
    <location>
        <begin position="215"/>
        <end position="240"/>
    </location>
</feature>
<reference evidence="3 4" key="1">
    <citation type="submission" date="2021-03" db="EMBL/GenBank/DDBJ databases">
        <title>Thiomicrorhabdus sp.nov.,novel sulfur-oxidizing bacteria isolated from coastal sediment.</title>
        <authorList>
            <person name="Liu X."/>
        </authorList>
    </citation>
    <scope>NUCLEOTIDE SEQUENCE [LARGE SCALE GENOMIC DNA]</scope>
    <source>
        <strain evidence="3 4">6S2-11</strain>
    </source>
</reference>
<dbReference type="PANTHER" id="PTHR34219">
    <property type="entry name" value="IRON-REGULATED INNER MEMBRANE PROTEIN-RELATED"/>
    <property type="match status" value="1"/>
</dbReference>